<dbReference type="InterPro" id="IPR006740">
    <property type="entry name" value="DUF604"/>
</dbReference>
<keyword evidence="2" id="KW-1185">Reference proteome</keyword>
<proteinExistence type="predicted"/>
<dbReference type="AlphaFoldDB" id="A0A9Q1N239"/>
<name>A0A9Q1N239_9SOLA</name>
<gene>
    <name evidence="1" type="ORF">K7X08_025963</name>
</gene>
<dbReference type="PANTHER" id="PTHR10811">
    <property type="entry name" value="FRINGE-RELATED"/>
    <property type="match status" value="1"/>
</dbReference>
<evidence type="ECO:0000313" key="1">
    <source>
        <dbReference type="EMBL" id="KAJ8574158.1"/>
    </source>
</evidence>
<sequence>MNRYDAVNHLMKAANVDQSRLLQQSTCYNNKHNWTFSVSWGYSVQIYDKIHSQSYLERPIETFGEWRKGAWPPYMFNVRELKSNNCGEVPNVLFFDNVEGTRLNHIVTTYVKKTPRSCGSSGNDDHSIDGVLKIRVFSPMHKLHVGSLAAYFKLGEQVHRSLDNVRMNLEVVKHCGTILFLESMFPDVLPQSSWISPNEVSIPSTYAIPTSFNDEKPKICVMHHDIDLNLHCILNMRFGIRKSDDASRRLTFVVDASSCLCEVLDECDAHAKQMYKDSGGGSEWLPVVHKYYQSVRLLLKARVDGEIAHWRTQIER</sequence>
<accession>A0A9Q1N239</accession>
<dbReference type="OrthoDB" id="2018529at2759"/>
<evidence type="ECO:0000313" key="2">
    <source>
        <dbReference type="Proteomes" id="UP001152561"/>
    </source>
</evidence>
<dbReference type="EMBL" id="JAJAGQ010000001">
    <property type="protein sequence ID" value="KAJ8574158.1"/>
    <property type="molecule type" value="Genomic_DNA"/>
</dbReference>
<reference evidence="2" key="1">
    <citation type="journal article" date="2023" name="Proc. Natl. Acad. Sci. U.S.A.">
        <title>Genomic and structural basis for evolution of tropane alkaloid biosynthesis.</title>
        <authorList>
            <person name="Wanga Y.-J."/>
            <person name="Taina T."/>
            <person name="Yua J.-Y."/>
            <person name="Lia J."/>
            <person name="Xua B."/>
            <person name="Chenc J."/>
            <person name="D'Auriad J.C."/>
            <person name="Huanga J.-P."/>
            <person name="Huanga S.-X."/>
        </authorList>
    </citation>
    <scope>NUCLEOTIDE SEQUENCE [LARGE SCALE GENOMIC DNA]</scope>
    <source>
        <strain evidence="2">cv. KIB-2019</strain>
    </source>
</reference>
<dbReference type="Pfam" id="PF04646">
    <property type="entry name" value="DUF604"/>
    <property type="match status" value="1"/>
</dbReference>
<dbReference type="Proteomes" id="UP001152561">
    <property type="component" value="Unassembled WGS sequence"/>
</dbReference>
<comment type="caution">
    <text evidence="1">The sequence shown here is derived from an EMBL/GenBank/DDBJ whole genome shotgun (WGS) entry which is preliminary data.</text>
</comment>
<protein>
    <submittedName>
        <fullName evidence="1">Uncharacterized protein</fullName>
    </submittedName>
</protein>
<organism evidence="1 2">
    <name type="scientific">Anisodus acutangulus</name>
    <dbReference type="NCBI Taxonomy" id="402998"/>
    <lineage>
        <taxon>Eukaryota</taxon>
        <taxon>Viridiplantae</taxon>
        <taxon>Streptophyta</taxon>
        <taxon>Embryophyta</taxon>
        <taxon>Tracheophyta</taxon>
        <taxon>Spermatophyta</taxon>
        <taxon>Magnoliopsida</taxon>
        <taxon>eudicotyledons</taxon>
        <taxon>Gunneridae</taxon>
        <taxon>Pentapetalae</taxon>
        <taxon>asterids</taxon>
        <taxon>lamiids</taxon>
        <taxon>Solanales</taxon>
        <taxon>Solanaceae</taxon>
        <taxon>Solanoideae</taxon>
        <taxon>Hyoscyameae</taxon>
        <taxon>Anisodus</taxon>
    </lineage>
</organism>